<dbReference type="STRING" id="595528.A0A0D2VW37"/>
<dbReference type="PhylomeDB" id="A0A0D2VW37"/>
<keyword evidence="4" id="KW-1185">Reference proteome</keyword>
<dbReference type="SMART" id="SM00165">
    <property type="entry name" value="UBA"/>
    <property type="match status" value="2"/>
</dbReference>
<protein>
    <recommendedName>
        <fullName evidence="2">UBA domain-containing protein</fullName>
    </recommendedName>
</protein>
<name>A0A0D2VW37_CAPO3</name>
<dbReference type="InterPro" id="IPR039749">
    <property type="entry name" value="NUB1"/>
</dbReference>
<dbReference type="AlphaFoldDB" id="A0A0D2VW37"/>
<evidence type="ECO:0000256" key="1">
    <source>
        <dbReference type="SAM" id="MobiDB-lite"/>
    </source>
</evidence>
<dbReference type="PROSITE" id="PS50030">
    <property type="entry name" value="UBA"/>
    <property type="match status" value="1"/>
</dbReference>
<dbReference type="RefSeq" id="XP_011270621.1">
    <property type="nucleotide sequence ID" value="XM_011272319.1"/>
</dbReference>
<organism evidence="3 4">
    <name type="scientific">Capsaspora owczarzaki (strain ATCC 30864)</name>
    <dbReference type="NCBI Taxonomy" id="595528"/>
    <lineage>
        <taxon>Eukaryota</taxon>
        <taxon>Filasterea</taxon>
        <taxon>Capsaspora</taxon>
    </lineage>
</organism>
<dbReference type="SUPFAM" id="SSF46934">
    <property type="entry name" value="UBA-like"/>
    <property type="match status" value="2"/>
</dbReference>
<dbReference type="Gene3D" id="1.10.8.10">
    <property type="entry name" value="DNA helicase RuvA subunit, C-terminal domain"/>
    <property type="match status" value="2"/>
</dbReference>
<dbReference type="InterPro" id="IPR015940">
    <property type="entry name" value="UBA"/>
</dbReference>
<dbReference type="GO" id="GO:2000058">
    <property type="term" value="P:regulation of ubiquitin-dependent protein catabolic process"/>
    <property type="evidence" value="ECO:0007669"/>
    <property type="project" value="TreeGrafter"/>
</dbReference>
<dbReference type="EMBL" id="KE346369">
    <property type="protein sequence ID" value="KJE95722.1"/>
    <property type="molecule type" value="Genomic_DNA"/>
</dbReference>
<feature type="domain" description="UBA" evidence="2">
    <location>
        <begin position="312"/>
        <end position="352"/>
    </location>
</feature>
<feature type="compositionally biased region" description="Low complexity" evidence="1">
    <location>
        <begin position="1"/>
        <end position="29"/>
    </location>
</feature>
<dbReference type="InParanoid" id="A0A0D2VW37"/>
<dbReference type="OrthoDB" id="434245at2759"/>
<sequence length="508" mass="55183">MSSPRASQPSSPASSVPSSPSAGLYTTAPPLFPPTFLPSSPLPQSASATPSTTTTTTTTTTTSTNQGLTAAAAALAPLASPQRALPQPVEIERQRLYSSALTFLLEADAEFAKCRSDILDNVDNLGLLQLDIVYCYLMLRDVTSLPDATRRLATCEATLKRSYGANLERLRRTREGAVPPEMVFLVRLKLLKAAVLFHETAARRPAASGSNPTAVASAVVSARAECSRLLEEVTREITSMKPDPAAVEQLMTMGLTSTQARVALREPNDVSRALELHFAHRQQEQTHREQHEQSRFNRELQRRLGRTTRGEWVDVNLFQYLHSTGFPKHAAGAALRQANNNLEIAMQLLTTCPQLFAKPTHHRRRTSAAGSSGSAPPSPAARMGTGNLGDLTALLSSMGIYMPAERIQQTLAECDGDLNRAFERLQKEQFGVEDAPATPGSGASATPVDSDDDDDDDGFMDDTEHTRQVIANEILPTISKDSLAYLDMNLDEEESVAHFYQSLLAKLQ</sequence>
<feature type="compositionally biased region" description="Acidic residues" evidence="1">
    <location>
        <begin position="449"/>
        <end position="461"/>
    </location>
</feature>
<reference evidence="4" key="1">
    <citation type="submission" date="2011-02" db="EMBL/GenBank/DDBJ databases">
        <title>The Genome Sequence of Capsaspora owczarzaki ATCC 30864.</title>
        <authorList>
            <person name="Russ C."/>
            <person name="Cuomo C."/>
            <person name="Burger G."/>
            <person name="Gray M.W."/>
            <person name="Holland P.W.H."/>
            <person name="King N."/>
            <person name="Lang F.B.F."/>
            <person name="Roger A.J."/>
            <person name="Ruiz-Trillo I."/>
            <person name="Young S.K."/>
            <person name="Zeng Q."/>
            <person name="Gargeya S."/>
            <person name="Alvarado L."/>
            <person name="Berlin A."/>
            <person name="Chapman S.B."/>
            <person name="Chen Z."/>
            <person name="Freedman E."/>
            <person name="Gellesch M."/>
            <person name="Goldberg J."/>
            <person name="Griggs A."/>
            <person name="Gujja S."/>
            <person name="Heilman E."/>
            <person name="Heiman D."/>
            <person name="Howarth C."/>
            <person name="Mehta T."/>
            <person name="Neiman D."/>
            <person name="Pearson M."/>
            <person name="Roberts A."/>
            <person name="Saif S."/>
            <person name="Shea T."/>
            <person name="Shenoy N."/>
            <person name="Sisk P."/>
            <person name="Stolte C."/>
            <person name="Sykes S."/>
            <person name="White J."/>
            <person name="Yandava C."/>
            <person name="Haas B."/>
            <person name="Nusbaum C."/>
            <person name="Birren B."/>
        </authorList>
    </citation>
    <scope>NUCLEOTIDE SEQUENCE</scope>
    <source>
        <strain evidence="4">ATCC 30864</strain>
    </source>
</reference>
<feature type="region of interest" description="Disordered" evidence="1">
    <location>
        <begin position="430"/>
        <end position="461"/>
    </location>
</feature>
<gene>
    <name evidence="3" type="ORF">CAOG_008950</name>
</gene>
<dbReference type="PANTHER" id="PTHR12948:SF3">
    <property type="entry name" value="NEDD8 ULTIMATE BUSTER 1"/>
    <property type="match status" value="1"/>
</dbReference>
<feature type="compositionally biased region" description="Low complexity" evidence="1">
    <location>
        <begin position="37"/>
        <end position="65"/>
    </location>
</feature>
<evidence type="ECO:0000259" key="2">
    <source>
        <dbReference type="PROSITE" id="PS50030"/>
    </source>
</evidence>
<dbReference type="PANTHER" id="PTHR12948">
    <property type="entry name" value="NEDD8 ULTIMATE BUSTER-1 BS4 PROTEIN"/>
    <property type="match status" value="1"/>
</dbReference>
<evidence type="ECO:0000313" key="4">
    <source>
        <dbReference type="Proteomes" id="UP000008743"/>
    </source>
</evidence>
<evidence type="ECO:0000313" key="3">
    <source>
        <dbReference type="EMBL" id="KJE95722.1"/>
    </source>
</evidence>
<proteinExistence type="predicted"/>
<feature type="region of interest" description="Disordered" evidence="1">
    <location>
        <begin position="359"/>
        <end position="386"/>
    </location>
</feature>
<dbReference type="InterPro" id="IPR009060">
    <property type="entry name" value="UBA-like_sf"/>
</dbReference>
<dbReference type="Proteomes" id="UP000008743">
    <property type="component" value="Unassembled WGS sequence"/>
</dbReference>
<dbReference type="CDD" id="cd14291">
    <property type="entry name" value="UBA1_NUB1_like"/>
    <property type="match status" value="1"/>
</dbReference>
<dbReference type="eggNOG" id="KOG2561">
    <property type="taxonomic scope" value="Eukaryota"/>
</dbReference>
<accession>A0A0D2VW37</accession>
<feature type="region of interest" description="Disordered" evidence="1">
    <location>
        <begin position="1"/>
        <end position="65"/>
    </location>
</feature>